<keyword evidence="2" id="KW-1185">Reference proteome</keyword>
<gene>
    <name evidence="1" type="ORF">F4821DRAFT_210332</name>
</gene>
<reference evidence="1 2" key="1">
    <citation type="journal article" date="2022" name="New Phytol.">
        <title>Ecological generalism drives hyperdiversity of secondary metabolite gene clusters in xylarialean endophytes.</title>
        <authorList>
            <person name="Franco M.E.E."/>
            <person name="Wisecaver J.H."/>
            <person name="Arnold A.E."/>
            <person name="Ju Y.M."/>
            <person name="Slot J.C."/>
            <person name="Ahrendt S."/>
            <person name="Moore L.P."/>
            <person name="Eastman K.E."/>
            <person name="Scott K."/>
            <person name="Konkel Z."/>
            <person name="Mondo S.J."/>
            <person name="Kuo A."/>
            <person name="Hayes R.D."/>
            <person name="Haridas S."/>
            <person name="Andreopoulos B."/>
            <person name="Riley R."/>
            <person name="LaButti K."/>
            <person name="Pangilinan J."/>
            <person name="Lipzen A."/>
            <person name="Amirebrahimi M."/>
            <person name="Yan J."/>
            <person name="Adam C."/>
            <person name="Keymanesh K."/>
            <person name="Ng V."/>
            <person name="Louie K."/>
            <person name="Northen T."/>
            <person name="Drula E."/>
            <person name="Henrissat B."/>
            <person name="Hsieh H.M."/>
            <person name="Youens-Clark K."/>
            <person name="Lutzoni F."/>
            <person name="Miadlikowska J."/>
            <person name="Eastwood D.C."/>
            <person name="Hamelin R.C."/>
            <person name="Grigoriev I.V."/>
            <person name="U'Ren J.M."/>
        </authorList>
    </citation>
    <scope>NUCLEOTIDE SEQUENCE [LARGE SCALE GENOMIC DNA]</scope>
    <source>
        <strain evidence="1 2">ER1909</strain>
    </source>
</reference>
<evidence type="ECO:0000313" key="2">
    <source>
        <dbReference type="Proteomes" id="UP001497680"/>
    </source>
</evidence>
<name>A0ACC0DE86_9PEZI</name>
<proteinExistence type="predicted"/>
<sequence length="339" mass="36392">MSYQLRPTQPSQQEGGYDGYNTYEYGQGHGYGYGYDQQQQQQAAYVQPLPLPQQPEMMYAQQQPPSQIQMPPPLSETTMYYHDGLARTQTWVANQPPVMTPPPTTKTPFSEWTGATDSSTFDRRTLGGYSAGMPPRPPRDDARVCGIKRNAFLGVLAVGLFLLVVAVAVGLGVGLGTRRSSGTVAVDAAAADLGAISSSLSSSLPSTTNTPTTTTSTTATSVVVSPTPSFTGILIPGPVICPQDNNTVYVSQGTSKPFNVLCGFDYNSAGGARDITHMHQSTMAQCIDACGERADCVGVGWGYYQGSYQCWLKSKLGDPNPSSQWYFAQLQDMDVDDGE</sequence>
<organism evidence="1 2">
    <name type="scientific">Hypoxylon rubiginosum</name>
    <dbReference type="NCBI Taxonomy" id="110542"/>
    <lineage>
        <taxon>Eukaryota</taxon>
        <taxon>Fungi</taxon>
        <taxon>Dikarya</taxon>
        <taxon>Ascomycota</taxon>
        <taxon>Pezizomycotina</taxon>
        <taxon>Sordariomycetes</taxon>
        <taxon>Xylariomycetidae</taxon>
        <taxon>Xylariales</taxon>
        <taxon>Hypoxylaceae</taxon>
        <taxon>Hypoxylon</taxon>
    </lineage>
</organism>
<protein>
    <submittedName>
        <fullName evidence="1">Uncharacterized protein</fullName>
    </submittedName>
</protein>
<comment type="caution">
    <text evidence="1">The sequence shown here is derived from an EMBL/GenBank/DDBJ whole genome shotgun (WGS) entry which is preliminary data.</text>
</comment>
<dbReference type="Proteomes" id="UP001497680">
    <property type="component" value="Unassembled WGS sequence"/>
</dbReference>
<dbReference type="EMBL" id="MU394288">
    <property type="protein sequence ID" value="KAI6091014.1"/>
    <property type="molecule type" value="Genomic_DNA"/>
</dbReference>
<accession>A0ACC0DE86</accession>
<evidence type="ECO:0000313" key="1">
    <source>
        <dbReference type="EMBL" id="KAI6091014.1"/>
    </source>
</evidence>